<accession>A0A2P6SJ48</accession>
<feature type="transmembrane region" description="Helical" evidence="5">
    <location>
        <begin position="436"/>
        <end position="458"/>
    </location>
</feature>
<feature type="domain" description="NFD4 C-terminal" evidence="7">
    <location>
        <begin position="353"/>
        <end position="552"/>
    </location>
</feature>
<organism evidence="8 9">
    <name type="scientific">Rosa chinensis</name>
    <name type="common">China rose</name>
    <dbReference type="NCBI Taxonomy" id="74649"/>
    <lineage>
        <taxon>Eukaryota</taxon>
        <taxon>Viridiplantae</taxon>
        <taxon>Streptophyta</taxon>
        <taxon>Embryophyta</taxon>
        <taxon>Tracheophyta</taxon>
        <taxon>Spermatophyta</taxon>
        <taxon>Magnoliopsida</taxon>
        <taxon>eudicotyledons</taxon>
        <taxon>Gunneridae</taxon>
        <taxon>Pentapetalae</taxon>
        <taxon>rosids</taxon>
        <taxon>fabids</taxon>
        <taxon>Rosales</taxon>
        <taxon>Rosaceae</taxon>
        <taxon>Rosoideae</taxon>
        <taxon>Rosoideae incertae sedis</taxon>
        <taxon>Rosa</taxon>
    </lineage>
</organism>
<evidence type="ECO:0000313" key="9">
    <source>
        <dbReference type="Proteomes" id="UP000238479"/>
    </source>
</evidence>
<dbReference type="EMBL" id="PDCK01000039">
    <property type="protein sequence ID" value="PRQ58708.1"/>
    <property type="molecule type" value="Genomic_DNA"/>
</dbReference>
<dbReference type="AlphaFoldDB" id="A0A2P6SJ48"/>
<feature type="transmembrane region" description="Helical" evidence="5">
    <location>
        <begin position="525"/>
        <end position="545"/>
    </location>
</feature>
<evidence type="ECO:0000256" key="4">
    <source>
        <dbReference type="ARBA" id="ARBA00023136"/>
    </source>
</evidence>
<feature type="domain" description="Nodulin-like" evidence="6">
    <location>
        <begin position="23"/>
        <end position="269"/>
    </location>
</feature>
<keyword evidence="4 5" id="KW-0472">Membrane</keyword>
<evidence type="ECO:0000313" key="8">
    <source>
        <dbReference type="EMBL" id="PRQ58708.1"/>
    </source>
</evidence>
<dbReference type="CDD" id="cd17354">
    <property type="entry name" value="MFS_Mch1p_like"/>
    <property type="match status" value="1"/>
</dbReference>
<name>A0A2P6SJ48_ROSCH</name>
<feature type="transmembrane region" description="Helical" evidence="5">
    <location>
        <begin position="154"/>
        <end position="177"/>
    </location>
</feature>
<dbReference type="PANTHER" id="PTHR21576:SF156">
    <property type="entry name" value="PROTEIN NUCLEAR FUSION DEFECTIVE 4-LIKE"/>
    <property type="match status" value="1"/>
</dbReference>
<comment type="subcellular location">
    <subcellularLocation>
        <location evidence="1">Membrane</location>
        <topology evidence="1">Multi-pass membrane protein</topology>
    </subcellularLocation>
</comment>
<dbReference type="Pfam" id="PF06813">
    <property type="entry name" value="Nodulin-like"/>
    <property type="match status" value="1"/>
</dbReference>
<dbReference type="SUPFAM" id="SSF103473">
    <property type="entry name" value="MFS general substrate transporter"/>
    <property type="match status" value="2"/>
</dbReference>
<evidence type="ECO:0000256" key="2">
    <source>
        <dbReference type="ARBA" id="ARBA00022692"/>
    </source>
</evidence>
<keyword evidence="2 5" id="KW-0812">Transmembrane</keyword>
<reference evidence="8 9" key="1">
    <citation type="journal article" date="2018" name="Nat. Genet.">
        <title>The Rosa genome provides new insights in the design of modern roses.</title>
        <authorList>
            <person name="Bendahmane M."/>
        </authorList>
    </citation>
    <scope>NUCLEOTIDE SEQUENCE [LARGE SCALE GENOMIC DNA]</scope>
    <source>
        <strain evidence="9">cv. Old Blush</strain>
    </source>
</reference>
<sequence length="597" mass="66085">MGAASIENWVDMKSLILQVLKGRWLMVFASFLMMVSAGASYMFGLYSNDIKSVLGYDQSTLNLISFSKDVGGNIGILSGLINEVTPPWVVISIGAVLNFFGHFMIWLAIARKIPKPQVWHMCMYMGIGANSHTFTNTGALVTCVKNFPESRGIVLGLLKSYTGISAAVVAQLYHAVYGDDTKYFTLVVAWLPTAISFAFIGTIRIMKVSRSGSNELKAFYHFLYFSLGLAAFLLVIIIVEKNVSFNSSEYVGSAAIVLFLLFLPLTVVIMEEYKVWKSKRSVVTNAPTHSSRAEPETLGHQGEPLEHFVVVQKEVSWRKDVFNPPEIGEDFTILQAVFSVEMVTLLFATICGLGGTMTMMDNLGQIGTSFGYPLKSIRNFVSLTSIWNYSGHIAAGIGSEIFITKYKWPRPLIFTANLLLSCVGHLLIAFNVPYGLYVASVVTGFCFGAIWPLIYTIISELFGLKYYSTLYNIGGLASPIGMYLLNVRVTGHLYDVEAKKQMVALGLQRKVGEELNCVGGECFKLSFIIITVITFFGALVSLVLVMRTRKFYRGDIYKKFRETVVVVDETKIEVAKTSAGVETTNLERDHSQPKGQC</sequence>
<evidence type="ECO:0000256" key="5">
    <source>
        <dbReference type="SAM" id="Phobius"/>
    </source>
</evidence>
<dbReference type="GO" id="GO:0016020">
    <property type="term" value="C:membrane"/>
    <property type="evidence" value="ECO:0007669"/>
    <property type="project" value="UniProtKB-SubCell"/>
</dbReference>
<dbReference type="InterPro" id="IPR056555">
    <property type="entry name" value="NFD4_C"/>
</dbReference>
<evidence type="ECO:0000259" key="7">
    <source>
        <dbReference type="Pfam" id="PF23262"/>
    </source>
</evidence>
<dbReference type="Proteomes" id="UP000238479">
    <property type="component" value="Chromosome 1"/>
</dbReference>
<evidence type="ECO:0000259" key="6">
    <source>
        <dbReference type="Pfam" id="PF06813"/>
    </source>
</evidence>
<dbReference type="Gramene" id="PRQ58708">
    <property type="protein sequence ID" value="PRQ58708"/>
    <property type="gene ID" value="RchiOBHm_Chr1g0362251"/>
</dbReference>
<dbReference type="STRING" id="74649.A0A2P6SJ48"/>
<dbReference type="InterPro" id="IPR010658">
    <property type="entry name" value="Nodulin-like"/>
</dbReference>
<feature type="transmembrane region" description="Helical" evidence="5">
    <location>
        <begin position="470"/>
        <end position="489"/>
    </location>
</feature>
<feature type="transmembrane region" description="Helical" evidence="5">
    <location>
        <begin position="24"/>
        <end position="46"/>
    </location>
</feature>
<dbReference type="Pfam" id="PF23262">
    <property type="entry name" value="NFD4_C"/>
    <property type="match status" value="1"/>
</dbReference>
<evidence type="ECO:0000256" key="1">
    <source>
        <dbReference type="ARBA" id="ARBA00004141"/>
    </source>
</evidence>
<evidence type="ECO:0000256" key="3">
    <source>
        <dbReference type="ARBA" id="ARBA00022989"/>
    </source>
</evidence>
<gene>
    <name evidence="8" type="ORF">RchiOBHm_Chr1g0362251</name>
</gene>
<feature type="transmembrane region" description="Helical" evidence="5">
    <location>
        <begin position="183"/>
        <end position="206"/>
    </location>
</feature>
<dbReference type="PANTHER" id="PTHR21576">
    <property type="entry name" value="UNCHARACTERIZED NODULIN-LIKE PROTEIN"/>
    <property type="match status" value="1"/>
</dbReference>
<dbReference type="OMA" id="MTMMDNL"/>
<dbReference type="InterPro" id="IPR036259">
    <property type="entry name" value="MFS_trans_sf"/>
</dbReference>
<proteinExistence type="predicted"/>
<feature type="transmembrane region" description="Helical" evidence="5">
    <location>
        <begin position="218"/>
        <end position="238"/>
    </location>
</feature>
<feature type="transmembrane region" description="Helical" evidence="5">
    <location>
        <begin position="88"/>
        <end position="109"/>
    </location>
</feature>
<keyword evidence="3 5" id="KW-1133">Transmembrane helix</keyword>
<comment type="caution">
    <text evidence="8">The sequence shown here is derived from an EMBL/GenBank/DDBJ whole genome shotgun (WGS) entry which is preliminary data.</text>
</comment>
<protein>
    <submittedName>
        <fullName evidence="8">Putative major facilitator superfamily domain-containing protein</fullName>
    </submittedName>
</protein>
<dbReference type="OrthoDB" id="410267at2759"/>
<dbReference type="Gene3D" id="1.20.1250.20">
    <property type="entry name" value="MFS general substrate transporter like domains"/>
    <property type="match status" value="1"/>
</dbReference>
<keyword evidence="9" id="KW-1185">Reference proteome</keyword>
<feature type="transmembrane region" description="Helical" evidence="5">
    <location>
        <begin position="250"/>
        <end position="270"/>
    </location>
</feature>
<feature type="transmembrane region" description="Helical" evidence="5">
    <location>
        <begin position="412"/>
        <end position="430"/>
    </location>
</feature>